<dbReference type="Proteomes" id="UP001157502">
    <property type="component" value="Chromosome 30"/>
</dbReference>
<proteinExistence type="predicted"/>
<name>A0ACC2FCK4_DALPE</name>
<keyword evidence="2" id="KW-1185">Reference proteome</keyword>
<dbReference type="EMBL" id="CM055757">
    <property type="protein sequence ID" value="KAJ7989013.1"/>
    <property type="molecule type" value="Genomic_DNA"/>
</dbReference>
<sequence length="648" mass="71214">MELPNQPLKTICITQQPSRGHGDDGTDDNNNRVSHFMPLSGCARTITYKKDVVIPGSSINSWNSPNQFCNLKIEIENKNAPMTSRKKRLDDSCLDDTYETPSKKLCTQNDIVSPDLACVLDSYNLPDVATVYSTTDPKDLPSTVDNTVKDDVQSVPEREADLRRSTGAPPRSLPLDETDVWSKGISHEHEKVMLDLGPVFDFDVDEIMCLTPFDSDKGSDEDFEAVVDNGLSKPSFAHSPTQGHVTKEESNHAEGKAGVDIVGGGRELGEGVLSQQENEDAVSDDAYFSRSYIKALGPVKVMSQAATPMQPHILLSPLVSEREEHQSTHVELGQGPPLYATGSAESSGGSAVVSPLDQSFTQEDVSSGLCGAPLVPVDGAEAALEGAAGEMWCIGAPMLESSVCHNGPAEFNRTCEEKKGHDTLEVTVETSYETTLPLNVQVRSVVVVPRVEQSSGKSTTLRDPETRDVLKPPEKNADKTVPVQKTLCRQTPVKSKVVQPPQNVIKKDSVQKVTKSRPVHFSSASSNQEVKTRCAQQSVPRPVVFKKAEDWQRETTLYVSSVTRHMKESPVAGVTNELDKLMNDVANQGPGIDSRNWQHPSDLTCRNFQTRFGLESTFYTLGQWQDRNYKDYRRFAEVPKVFKRSPVL</sequence>
<evidence type="ECO:0000313" key="2">
    <source>
        <dbReference type="Proteomes" id="UP001157502"/>
    </source>
</evidence>
<accession>A0ACC2FCK4</accession>
<protein>
    <submittedName>
        <fullName evidence="1">Uncharacterized protein</fullName>
    </submittedName>
</protein>
<organism evidence="1 2">
    <name type="scientific">Dallia pectoralis</name>
    <name type="common">Alaska blackfish</name>
    <dbReference type="NCBI Taxonomy" id="75939"/>
    <lineage>
        <taxon>Eukaryota</taxon>
        <taxon>Metazoa</taxon>
        <taxon>Chordata</taxon>
        <taxon>Craniata</taxon>
        <taxon>Vertebrata</taxon>
        <taxon>Euteleostomi</taxon>
        <taxon>Actinopterygii</taxon>
        <taxon>Neopterygii</taxon>
        <taxon>Teleostei</taxon>
        <taxon>Protacanthopterygii</taxon>
        <taxon>Esociformes</taxon>
        <taxon>Umbridae</taxon>
        <taxon>Dallia</taxon>
    </lineage>
</organism>
<comment type="caution">
    <text evidence="1">The sequence shown here is derived from an EMBL/GenBank/DDBJ whole genome shotgun (WGS) entry which is preliminary data.</text>
</comment>
<gene>
    <name evidence="1" type="ORF">DPEC_G00315140</name>
</gene>
<reference evidence="1" key="1">
    <citation type="submission" date="2021-05" db="EMBL/GenBank/DDBJ databases">
        <authorList>
            <person name="Pan Q."/>
            <person name="Jouanno E."/>
            <person name="Zahm M."/>
            <person name="Klopp C."/>
            <person name="Cabau C."/>
            <person name="Louis A."/>
            <person name="Berthelot C."/>
            <person name="Parey E."/>
            <person name="Roest Crollius H."/>
            <person name="Montfort J."/>
            <person name="Robinson-Rechavi M."/>
            <person name="Bouchez O."/>
            <person name="Lampietro C."/>
            <person name="Lopez Roques C."/>
            <person name="Donnadieu C."/>
            <person name="Postlethwait J."/>
            <person name="Bobe J."/>
            <person name="Dillon D."/>
            <person name="Chandos A."/>
            <person name="von Hippel F."/>
            <person name="Guiguen Y."/>
        </authorList>
    </citation>
    <scope>NUCLEOTIDE SEQUENCE</scope>
    <source>
        <strain evidence="1">YG-Jan2019</strain>
    </source>
</reference>
<evidence type="ECO:0000313" key="1">
    <source>
        <dbReference type="EMBL" id="KAJ7989013.1"/>
    </source>
</evidence>